<dbReference type="GeneID" id="113513832"/>
<dbReference type="AlphaFoldDB" id="A0A6J1WI27"/>
<reference evidence="7" key="1">
    <citation type="submission" date="2025-08" db="UniProtKB">
        <authorList>
            <consortium name="RefSeq"/>
        </authorList>
    </citation>
    <scope>IDENTIFICATION</scope>
    <source>
        <tissue evidence="7">Whole larvae</tissue>
    </source>
</reference>
<dbReference type="SUPFAM" id="SSF50494">
    <property type="entry name" value="Trypsin-like serine proteases"/>
    <property type="match status" value="1"/>
</dbReference>
<dbReference type="Proteomes" id="UP001652740">
    <property type="component" value="Unplaced"/>
</dbReference>
<evidence type="ECO:0000313" key="7">
    <source>
        <dbReference type="RefSeq" id="XP_026753618.3"/>
    </source>
</evidence>
<feature type="domain" description="Peptidase S1" evidence="5">
    <location>
        <begin position="15"/>
        <end position="273"/>
    </location>
</feature>
<evidence type="ECO:0000256" key="2">
    <source>
        <dbReference type="ARBA" id="ARBA00024195"/>
    </source>
</evidence>
<dbReference type="PRINTS" id="PR00722">
    <property type="entry name" value="CHYMOTRYPSIN"/>
</dbReference>
<keyword evidence="4" id="KW-0732">Signal</keyword>
<proteinExistence type="inferred from homology"/>
<organism evidence="6 7">
    <name type="scientific">Galleria mellonella</name>
    <name type="common">Greater wax moth</name>
    <dbReference type="NCBI Taxonomy" id="7137"/>
    <lineage>
        <taxon>Eukaryota</taxon>
        <taxon>Metazoa</taxon>
        <taxon>Ecdysozoa</taxon>
        <taxon>Arthropoda</taxon>
        <taxon>Hexapoda</taxon>
        <taxon>Insecta</taxon>
        <taxon>Pterygota</taxon>
        <taxon>Neoptera</taxon>
        <taxon>Endopterygota</taxon>
        <taxon>Lepidoptera</taxon>
        <taxon>Glossata</taxon>
        <taxon>Ditrysia</taxon>
        <taxon>Pyraloidea</taxon>
        <taxon>Pyralidae</taxon>
        <taxon>Galleriinae</taxon>
        <taxon>Galleria</taxon>
    </lineage>
</organism>
<evidence type="ECO:0000256" key="1">
    <source>
        <dbReference type="ARBA" id="ARBA00023157"/>
    </source>
</evidence>
<dbReference type="InterPro" id="IPR001254">
    <property type="entry name" value="Trypsin_dom"/>
</dbReference>
<dbReference type="InterPro" id="IPR051487">
    <property type="entry name" value="Ser/Thr_Proteases_Immune/Dev"/>
</dbReference>
<evidence type="ECO:0000313" key="6">
    <source>
        <dbReference type="Proteomes" id="UP001652740"/>
    </source>
</evidence>
<dbReference type="InterPro" id="IPR009003">
    <property type="entry name" value="Peptidase_S1_PA"/>
</dbReference>
<keyword evidence="3" id="KW-0720">Serine protease</keyword>
<dbReference type="KEGG" id="gmw:113513832"/>
<dbReference type="PROSITE" id="PS50240">
    <property type="entry name" value="TRYPSIN_DOM"/>
    <property type="match status" value="1"/>
</dbReference>
<dbReference type="PANTHER" id="PTHR24256">
    <property type="entry name" value="TRYPTASE-RELATED"/>
    <property type="match status" value="1"/>
</dbReference>
<dbReference type="CDD" id="cd00190">
    <property type="entry name" value="Tryp_SPc"/>
    <property type="match status" value="1"/>
</dbReference>
<evidence type="ECO:0000256" key="4">
    <source>
        <dbReference type="SAM" id="SignalP"/>
    </source>
</evidence>
<keyword evidence="3" id="KW-0378">Hydrolase</keyword>
<name>A0A6J1WI27_GALME</name>
<feature type="chain" id="PRO_5047317486" evidence="4">
    <location>
        <begin position="23"/>
        <end position="287"/>
    </location>
</feature>
<dbReference type="InterPro" id="IPR033116">
    <property type="entry name" value="TRYPSIN_SER"/>
</dbReference>
<dbReference type="SMART" id="SM00020">
    <property type="entry name" value="Tryp_SPc"/>
    <property type="match status" value="1"/>
</dbReference>
<dbReference type="RefSeq" id="XP_026753618.3">
    <property type="nucleotide sequence ID" value="XM_026897817.3"/>
</dbReference>
<dbReference type="InterPro" id="IPR043504">
    <property type="entry name" value="Peptidase_S1_PA_chymotrypsin"/>
</dbReference>
<keyword evidence="6" id="KW-1185">Reference proteome</keyword>
<sequence>MKCSYKLLVVLSVLLVCGSVPSFHIHRNYKKCGVEASSNLIHRNPWLVFLEFHDQSDMIDIRCAGTLIDMWHVVTAAHCVKHYTSKLVARFGEYDVSKSKDCMFSVCADPVVKIEVEEVIVPGGYKNHEYGSDIAILKLKYRAPYTDFIRPVCLPTGPINQNAIFIATGWGEMISSNLYSDTKKMIPLPFCSLDDCRRVYSRINLPDDIICAGGVNGMDTCRGDSGGPLLWIRERVELRGVINTGYSRCGTEGFPGLYISVENHLEWIEAIRNGYYDGSIRLILSLN</sequence>
<gene>
    <name evidence="7" type="primary">LOC113513832</name>
</gene>
<keyword evidence="3" id="KW-0645">Protease</keyword>
<dbReference type="GO" id="GO:0004252">
    <property type="term" value="F:serine-type endopeptidase activity"/>
    <property type="evidence" value="ECO:0007669"/>
    <property type="project" value="InterPro"/>
</dbReference>
<dbReference type="PROSITE" id="PS00135">
    <property type="entry name" value="TRYPSIN_SER"/>
    <property type="match status" value="1"/>
</dbReference>
<accession>A0A6J1WI27</accession>
<evidence type="ECO:0000259" key="5">
    <source>
        <dbReference type="PROSITE" id="PS50240"/>
    </source>
</evidence>
<dbReference type="Pfam" id="PF00089">
    <property type="entry name" value="Trypsin"/>
    <property type="match status" value="1"/>
</dbReference>
<comment type="similarity">
    <text evidence="2">Belongs to the peptidase S1 family. CLIP subfamily.</text>
</comment>
<evidence type="ECO:0000256" key="3">
    <source>
        <dbReference type="RuleBase" id="RU363034"/>
    </source>
</evidence>
<feature type="signal peptide" evidence="4">
    <location>
        <begin position="1"/>
        <end position="22"/>
    </location>
</feature>
<dbReference type="InterPro" id="IPR018114">
    <property type="entry name" value="TRYPSIN_HIS"/>
</dbReference>
<dbReference type="InterPro" id="IPR001314">
    <property type="entry name" value="Peptidase_S1A"/>
</dbReference>
<protein>
    <submittedName>
        <fullName evidence="7">CLIP domain-containing serine protease HP8-like</fullName>
    </submittedName>
</protein>
<dbReference type="Gene3D" id="2.40.10.10">
    <property type="entry name" value="Trypsin-like serine proteases"/>
    <property type="match status" value="2"/>
</dbReference>
<dbReference type="PROSITE" id="PS00134">
    <property type="entry name" value="TRYPSIN_HIS"/>
    <property type="match status" value="1"/>
</dbReference>
<dbReference type="GO" id="GO:0006508">
    <property type="term" value="P:proteolysis"/>
    <property type="evidence" value="ECO:0007669"/>
    <property type="project" value="UniProtKB-KW"/>
</dbReference>
<keyword evidence="1" id="KW-1015">Disulfide bond</keyword>